<reference evidence="3" key="1">
    <citation type="submission" date="2025-08" db="UniProtKB">
        <authorList>
            <consortium name="RefSeq"/>
        </authorList>
    </citation>
    <scope>IDENTIFICATION</scope>
</reference>
<sequence length="105" mass="11926">MNVKRSSNITSSNFFSSTMIHHSSPLQKLIGPADGNKSLEMSIIPPHTDTSIMEVEEQYSVRTRTRTIRNKKPDEETMLEKKEEKGAKKGKENITNLSFRTANLM</sequence>
<dbReference type="PaxDb" id="121845-A0A1S3DCW5"/>
<keyword evidence="2" id="KW-1185">Reference proteome</keyword>
<evidence type="ECO:0000313" key="2">
    <source>
        <dbReference type="Proteomes" id="UP000079169"/>
    </source>
</evidence>
<feature type="region of interest" description="Disordered" evidence="1">
    <location>
        <begin position="70"/>
        <end position="105"/>
    </location>
</feature>
<organism evidence="2 3">
    <name type="scientific">Diaphorina citri</name>
    <name type="common">Asian citrus psyllid</name>
    <dbReference type="NCBI Taxonomy" id="121845"/>
    <lineage>
        <taxon>Eukaryota</taxon>
        <taxon>Metazoa</taxon>
        <taxon>Ecdysozoa</taxon>
        <taxon>Arthropoda</taxon>
        <taxon>Hexapoda</taxon>
        <taxon>Insecta</taxon>
        <taxon>Pterygota</taxon>
        <taxon>Neoptera</taxon>
        <taxon>Paraneoptera</taxon>
        <taxon>Hemiptera</taxon>
        <taxon>Sternorrhyncha</taxon>
        <taxon>Psylloidea</taxon>
        <taxon>Psyllidae</taxon>
        <taxon>Diaphorininae</taxon>
        <taxon>Diaphorina</taxon>
    </lineage>
</organism>
<name>A0A1S3DCW5_DIACI</name>
<dbReference type="GeneID" id="103515970"/>
<accession>A0A1S3DCW5</accession>
<gene>
    <name evidence="3" type="primary">LOC103515970</name>
</gene>
<evidence type="ECO:0000256" key="1">
    <source>
        <dbReference type="SAM" id="MobiDB-lite"/>
    </source>
</evidence>
<feature type="compositionally biased region" description="Polar residues" evidence="1">
    <location>
        <begin position="93"/>
        <end position="105"/>
    </location>
</feature>
<dbReference type="AlphaFoldDB" id="A0A1S3DCW5"/>
<proteinExistence type="predicted"/>
<evidence type="ECO:0000313" key="3">
    <source>
        <dbReference type="RefSeq" id="XP_008479136.1"/>
    </source>
</evidence>
<protein>
    <submittedName>
        <fullName evidence="3">Uncharacterized protein LOC103515970</fullName>
    </submittedName>
</protein>
<dbReference type="Proteomes" id="UP000079169">
    <property type="component" value="Unplaced"/>
</dbReference>
<dbReference type="KEGG" id="dci:103515970"/>
<dbReference type="RefSeq" id="XP_008479136.1">
    <property type="nucleotide sequence ID" value="XM_008480914.1"/>
</dbReference>
<feature type="compositionally biased region" description="Basic and acidic residues" evidence="1">
    <location>
        <begin position="71"/>
        <end position="92"/>
    </location>
</feature>